<keyword evidence="2" id="KW-0812">Transmembrane</keyword>
<feature type="region of interest" description="Disordered" evidence="1">
    <location>
        <begin position="44"/>
        <end position="74"/>
    </location>
</feature>
<dbReference type="Proteomes" id="UP000766550">
    <property type="component" value="Unassembled WGS sequence"/>
</dbReference>
<dbReference type="RefSeq" id="WP_162316653.1">
    <property type="nucleotide sequence ID" value="NZ_JAHQXF010000001.1"/>
</dbReference>
<dbReference type="EMBL" id="JAHQXF010000001">
    <property type="protein sequence ID" value="MBV0923529.1"/>
    <property type="molecule type" value="Genomic_DNA"/>
</dbReference>
<evidence type="ECO:0000256" key="1">
    <source>
        <dbReference type="SAM" id="MobiDB-lite"/>
    </source>
</evidence>
<protein>
    <submittedName>
        <fullName evidence="3">Uncharacterized protein</fullName>
    </submittedName>
</protein>
<evidence type="ECO:0000313" key="4">
    <source>
        <dbReference type="Proteomes" id="UP000766550"/>
    </source>
</evidence>
<evidence type="ECO:0000313" key="3">
    <source>
        <dbReference type="EMBL" id="MBV0923529.1"/>
    </source>
</evidence>
<dbReference type="AlphaFoldDB" id="A0A8J7Y8A0"/>
<evidence type="ECO:0000256" key="2">
    <source>
        <dbReference type="SAM" id="Phobius"/>
    </source>
</evidence>
<comment type="caution">
    <text evidence="3">The sequence shown here is derived from an EMBL/GenBank/DDBJ whole genome shotgun (WGS) entry which is preliminary data.</text>
</comment>
<proteinExistence type="predicted"/>
<organism evidence="3 4">
    <name type="scientific">Haloarcula limicola</name>
    <dbReference type="NCBI Taxonomy" id="1429915"/>
    <lineage>
        <taxon>Archaea</taxon>
        <taxon>Methanobacteriati</taxon>
        <taxon>Methanobacteriota</taxon>
        <taxon>Stenosarchaea group</taxon>
        <taxon>Halobacteria</taxon>
        <taxon>Halobacteriales</taxon>
        <taxon>Haloarculaceae</taxon>
        <taxon>Haloarcula</taxon>
    </lineage>
</organism>
<feature type="compositionally biased region" description="Acidic residues" evidence="1">
    <location>
        <begin position="50"/>
        <end position="74"/>
    </location>
</feature>
<keyword evidence="2" id="KW-1133">Transmembrane helix</keyword>
<gene>
    <name evidence="3" type="ORF">KTS45_04885</name>
</gene>
<reference evidence="3 4" key="1">
    <citation type="submission" date="2021-06" db="EMBL/GenBank/DDBJ databases">
        <title>New haloarchaea isolates fom saline soil.</title>
        <authorList>
            <person name="Duran-Viseras A."/>
            <person name="Sanchez-Porro C.S."/>
            <person name="Ventosa A."/>
        </authorList>
    </citation>
    <scope>NUCLEOTIDE SEQUENCE [LARGE SCALE GENOMIC DNA]</scope>
    <source>
        <strain evidence="3 4">JCM 183640</strain>
    </source>
</reference>
<keyword evidence="2" id="KW-0472">Membrane</keyword>
<sequence>MYPLFQSIDAGGLVVVALLLVTMAIPVLVALGVALWLTRDEWGDRRDFDGFDTDESGDGTEAAGEEPESANETP</sequence>
<keyword evidence="4" id="KW-1185">Reference proteome</keyword>
<name>A0A8J7Y8A0_9EURY</name>
<accession>A0A8J7Y8A0</accession>
<feature type="transmembrane region" description="Helical" evidence="2">
    <location>
        <begin position="12"/>
        <end position="37"/>
    </location>
</feature>